<dbReference type="HOGENOM" id="CLU_3032337_0_0_1"/>
<keyword evidence="3" id="KW-1185">Reference proteome</keyword>
<name>S8DPT1_FOMSC</name>
<evidence type="ECO:0000313" key="3">
    <source>
        <dbReference type="Proteomes" id="UP000015241"/>
    </source>
</evidence>
<dbReference type="EMBL" id="KE504226">
    <property type="protein sequence ID" value="EPS94662.1"/>
    <property type="molecule type" value="Genomic_DNA"/>
</dbReference>
<proteinExistence type="predicted"/>
<dbReference type="InParanoid" id="S8DPT1"/>
<accession>S8DPT1</accession>
<reference evidence="2 3" key="1">
    <citation type="journal article" date="2012" name="Science">
        <title>The Paleozoic origin of enzymatic lignin decomposition reconstructed from 31 fungal genomes.</title>
        <authorList>
            <person name="Floudas D."/>
            <person name="Binder M."/>
            <person name="Riley R."/>
            <person name="Barry K."/>
            <person name="Blanchette R.A."/>
            <person name="Henrissat B."/>
            <person name="Martinez A.T."/>
            <person name="Otillar R."/>
            <person name="Spatafora J.W."/>
            <person name="Yadav J.S."/>
            <person name="Aerts A."/>
            <person name="Benoit I."/>
            <person name="Boyd A."/>
            <person name="Carlson A."/>
            <person name="Copeland A."/>
            <person name="Coutinho P.M."/>
            <person name="de Vries R.P."/>
            <person name="Ferreira P."/>
            <person name="Findley K."/>
            <person name="Foster B."/>
            <person name="Gaskell J."/>
            <person name="Glotzer D."/>
            <person name="Gorecki P."/>
            <person name="Heitman J."/>
            <person name="Hesse C."/>
            <person name="Hori C."/>
            <person name="Igarashi K."/>
            <person name="Jurgens J.A."/>
            <person name="Kallen N."/>
            <person name="Kersten P."/>
            <person name="Kohler A."/>
            <person name="Kuees U."/>
            <person name="Kumar T.K.A."/>
            <person name="Kuo A."/>
            <person name="LaButti K."/>
            <person name="Larrondo L.F."/>
            <person name="Lindquist E."/>
            <person name="Ling A."/>
            <person name="Lombard V."/>
            <person name="Lucas S."/>
            <person name="Lundell T."/>
            <person name="Martin R."/>
            <person name="McLaughlin D.J."/>
            <person name="Morgenstern I."/>
            <person name="Morin E."/>
            <person name="Murat C."/>
            <person name="Nagy L.G."/>
            <person name="Nolan M."/>
            <person name="Ohm R.A."/>
            <person name="Patyshakuliyeva A."/>
            <person name="Rokas A."/>
            <person name="Ruiz-Duenas F.J."/>
            <person name="Sabat G."/>
            <person name="Salamov A."/>
            <person name="Samejima M."/>
            <person name="Schmutz J."/>
            <person name="Slot J.C."/>
            <person name="St John F."/>
            <person name="Stenlid J."/>
            <person name="Sun H."/>
            <person name="Sun S."/>
            <person name="Syed K."/>
            <person name="Tsang A."/>
            <person name="Wiebenga A."/>
            <person name="Young D."/>
            <person name="Pisabarro A."/>
            <person name="Eastwood D.C."/>
            <person name="Martin F."/>
            <person name="Cullen D."/>
            <person name="Grigoriev I.V."/>
            <person name="Hibbett D.S."/>
        </authorList>
    </citation>
    <scope>NUCLEOTIDE SEQUENCE</scope>
    <source>
        <strain evidence="3">FP-58527</strain>
    </source>
</reference>
<evidence type="ECO:0000256" key="1">
    <source>
        <dbReference type="SAM" id="MobiDB-lite"/>
    </source>
</evidence>
<dbReference type="AlphaFoldDB" id="S8DPT1"/>
<organism evidence="2 3">
    <name type="scientific">Fomitopsis schrenkii</name>
    <name type="common">Brown rot fungus</name>
    <dbReference type="NCBI Taxonomy" id="2126942"/>
    <lineage>
        <taxon>Eukaryota</taxon>
        <taxon>Fungi</taxon>
        <taxon>Dikarya</taxon>
        <taxon>Basidiomycota</taxon>
        <taxon>Agaricomycotina</taxon>
        <taxon>Agaricomycetes</taxon>
        <taxon>Polyporales</taxon>
        <taxon>Fomitopsis</taxon>
    </lineage>
</organism>
<gene>
    <name evidence="2" type="ORF">FOMPIDRAFT_87308</name>
</gene>
<sequence>MSEMGTGNAFDRDSRPAVETAADRSSVNIQWGSCLRGALQSWRRGPGATAMDSQG</sequence>
<evidence type="ECO:0000313" key="2">
    <source>
        <dbReference type="EMBL" id="EPS94662.1"/>
    </source>
</evidence>
<feature type="region of interest" description="Disordered" evidence="1">
    <location>
        <begin position="1"/>
        <end position="25"/>
    </location>
</feature>
<dbReference type="Proteomes" id="UP000015241">
    <property type="component" value="Unassembled WGS sequence"/>
</dbReference>
<protein>
    <submittedName>
        <fullName evidence="2">Uncharacterized protein</fullName>
    </submittedName>
</protein>